<gene>
    <name evidence="2" type="ORF">ADUPG1_009146</name>
</gene>
<comment type="caution">
    <text evidence="2">The sequence shown here is derived from an EMBL/GenBank/DDBJ whole genome shotgun (WGS) entry which is preliminary data.</text>
</comment>
<evidence type="ECO:0000256" key="1">
    <source>
        <dbReference type="SAM" id="MobiDB-lite"/>
    </source>
</evidence>
<reference evidence="2" key="1">
    <citation type="submission" date="2022-03" db="EMBL/GenBank/DDBJ databases">
        <title>Draft genome sequence of Aduncisulcus paluster, a free-living microaerophilic Fornicata.</title>
        <authorList>
            <person name="Yuyama I."/>
            <person name="Kume K."/>
            <person name="Tamura T."/>
            <person name="Inagaki Y."/>
            <person name="Hashimoto T."/>
        </authorList>
    </citation>
    <scope>NUCLEOTIDE SEQUENCE</scope>
    <source>
        <strain evidence="2">NY0171</strain>
    </source>
</reference>
<feature type="compositionally biased region" description="Low complexity" evidence="1">
    <location>
        <begin position="382"/>
        <end position="393"/>
    </location>
</feature>
<organism evidence="2 3">
    <name type="scientific">Aduncisulcus paluster</name>
    <dbReference type="NCBI Taxonomy" id="2918883"/>
    <lineage>
        <taxon>Eukaryota</taxon>
        <taxon>Metamonada</taxon>
        <taxon>Carpediemonas-like organisms</taxon>
        <taxon>Aduncisulcus</taxon>
    </lineage>
</organism>
<name>A0ABQ5KUH7_9EUKA</name>
<proteinExistence type="predicted"/>
<feature type="region of interest" description="Disordered" evidence="1">
    <location>
        <begin position="184"/>
        <end position="333"/>
    </location>
</feature>
<feature type="compositionally biased region" description="Low complexity" evidence="1">
    <location>
        <begin position="214"/>
        <end position="254"/>
    </location>
</feature>
<feature type="compositionally biased region" description="Basic and acidic residues" evidence="1">
    <location>
        <begin position="360"/>
        <end position="377"/>
    </location>
</feature>
<keyword evidence="3" id="KW-1185">Reference proteome</keyword>
<protein>
    <submittedName>
        <fullName evidence="2">Uncharacterized protein</fullName>
    </submittedName>
</protein>
<evidence type="ECO:0000313" key="2">
    <source>
        <dbReference type="EMBL" id="GKT36123.1"/>
    </source>
</evidence>
<feature type="compositionally biased region" description="Low complexity" evidence="1">
    <location>
        <begin position="188"/>
        <end position="198"/>
    </location>
</feature>
<feature type="compositionally biased region" description="Basic residues" evidence="1">
    <location>
        <begin position="511"/>
        <end position="533"/>
    </location>
</feature>
<feature type="compositionally biased region" description="Polar residues" evidence="1">
    <location>
        <begin position="286"/>
        <end position="317"/>
    </location>
</feature>
<feature type="region of interest" description="Disordered" evidence="1">
    <location>
        <begin position="356"/>
        <end position="393"/>
    </location>
</feature>
<feature type="region of interest" description="Disordered" evidence="1">
    <location>
        <begin position="506"/>
        <end position="533"/>
    </location>
</feature>
<dbReference type="Proteomes" id="UP001057375">
    <property type="component" value="Unassembled WGS sequence"/>
</dbReference>
<evidence type="ECO:0000313" key="3">
    <source>
        <dbReference type="Proteomes" id="UP001057375"/>
    </source>
</evidence>
<sequence>MKRSSKSGLHFRALEYYRKIMQEVIDKSMDSSFDASMTHMRKEQVKLTFETIWRENLKAEGIDIDEKQVIQRKYKNVSIGDHSLKYSTAGRGVVYSSTPSSLQISSHIANLRRTLDTLYLQRNQMEQQFTQQMEKLQAQYAYTYKARPEKRVVEIFSERAKQLQFDRIRYMDNNTREIQKYSQELERLSQQQSLQQSRMPPPAQSTHPADVHQVSTVSSSPAASSVISDGKSVSPASTMTSLSSSTTNSVTPSTQHSSPAGSSPVDSIHGGSSHKRHSSVAAGVSSAPNSVQLIDHSSSQAVSPATSMTSRVSSDESVSGKRRSAPLDEATKPSAIAADASMWEYEYTYDYDDLSEDSEASEKEYHPKEEKVKEEHPSIAISSTSSSTASSVSSMTSLSVPSSCSSVNKVMLDDSLSTTSAVVDGIESVGVKSESMASLGDESTLKQGDKATDDEKDRFLPVCKLTQKDYDVVRLSVNESEISEGEFQRLACPYLSKQDDVLPRAEEWERKRRKQRKRTGRKVKKTGKSSTKKNLKGVIHALASVTISKDHVSLRSVTAKLGDQLFLFKRADVHFIRGSGPPCDSEGKTSK</sequence>
<feature type="compositionally biased region" description="Polar residues" evidence="1">
    <location>
        <begin position="255"/>
        <end position="265"/>
    </location>
</feature>
<dbReference type="EMBL" id="BQXS01011148">
    <property type="protein sequence ID" value="GKT36123.1"/>
    <property type="molecule type" value="Genomic_DNA"/>
</dbReference>
<accession>A0ABQ5KUH7</accession>